<accession>A0ABQ5BCB2</accession>
<dbReference type="Pfam" id="PF07727">
    <property type="entry name" value="RVT_2"/>
    <property type="match status" value="1"/>
</dbReference>
<proteinExistence type="predicted"/>
<gene>
    <name evidence="2" type="ORF">Tco_0858509</name>
</gene>
<dbReference type="InterPro" id="IPR013103">
    <property type="entry name" value="RVT_2"/>
</dbReference>
<dbReference type="InterPro" id="IPR043502">
    <property type="entry name" value="DNA/RNA_pol_sf"/>
</dbReference>
<reference evidence="2" key="1">
    <citation type="journal article" date="2022" name="Int. J. Mol. Sci.">
        <title>Draft Genome of Tanacetum Coccineum: Genomic Comparison of Closely Related Tanacetum-Family Plants.</title>
        <authorList>
            <person name="Yamashiro T."/>
            <person name="Shiraishi A."/>
            <person name="Nakayama K."/>
            <person name="Satake H."/>
        </authorList>
    </citation>
    <scope>NUCLEOTIDE SEQUENCE</scope>
</reference>
<evidence type="ECO:0000259" key="1">
    <source>
        <dbReference type="Pfam" id="PF07727"/>
    </source>
</evidence>
<protein>
    <submittedName>
        <fullName evidence="2">Retrovirus-related pol polyprotein from transposon TNT 1-94</fullName>
    </submittedName>
</protein>
<evidence type="ECO:0000313" key="2">
    <source>
        <dbReference type="EMBL" id="GJT11467.1"/>
    </source>
</evidence>
<dbReference type="EMBL" id="BQNB010013070">
    <property type="protein sequence ID" value="GJT11467.1"/>
    <property type="molecule type" value="Genomic_DNA"/>
</dbReference>
<evidence type="ECO:0000313" key="3">
    <source>
        <dbReference type="Proteomes" id="UP001151760"/>
    </source>
</evidence>
<keyword evidence="3" id="KW-1185">Reference proteome</keyword>
<sequence length="350" mass="39815">MLDEYLNTPKSVVSTVPVAAAPGPIDPIGTPLLTSIDQDAPSVSTSSTQEQLQSLVISEGVEEQLQPAQFDNDPFRDILTEELNSQESSSNRPVSTRCQLEIDVMWCFFDAFLSSVEPKNYKEALLESSWIDVMQEEIHEFERLQVWELIPRPDYVIIINLKWILKVKQDEFGGVLKNKARLVAKGYRQEEGINFEKSFAPVARIKAIRISAANVAYKNMTVYQMDVKTAFLNGELREEVYVSQPEGFVDPDHPNHVYRLKKALYGLKQASRAWYDLLSNILLSHKFSKGVVDLTLLTRREGKDILMVQIYVDDIIFASFDPSLCDTFAEIMTSRFKMSMMGKMSFFLGL</sequence>
<dbReference type="SUPFAM" id="SSF56672">
    <property type="entry name" value="DNA/RNA polymerases"/>
    <property type="match status" value="1"/>
</dbReference>
<organism evidence="2 3">
    <name type="scientific">Tanacetum coccineum</name>
    <dbReference type="NCBI Taxonomy" id="301880"/>
    <lineage>
        <taxon>Eukaryota</taxon>
        <taxon>Viridiplantae</taxon>
        <taxon>Streptophyta</taxon>
        <taxon>Embryophyta</taxon>
        <taxon>Tracheophyta</taxon>
        <taxon>Spermatophyta</taxon>
        <taxon>Magnoliopsida</taxon>
        <taxon>eudicotyledons</taxon>
        <taxon>Gunneridae</taxon>
        <taxon>Pentapetalae</taxon>
        <taxon>asterids</taxon>
        <taxon>campanulids</taxon>
        <taxon>Asterales</taxon>
        <taxon>Asteraceae</taxon>
        <taxon>Asteroideae</taxon>
        <taxon>Anthemideae</taxon>
        <taxon>Anthemidinae</taxon>
        <taxon>Tanacetum</taxon>
    </lineage>
</organism>
<reference evidence="2" key="2">
    <citation type="submission" date="2022-01" db="EMBL/GenBank/DDBJ databases">
        <authorList>
            <person name="Yamashiro T."/>
            <person name="Shiraishi A."/>
            <person name="Satake H."/>
            <person name="Nakayama K."/>
        </authorList>
    </citation>
    <scope>NUCLEOTIDE SEQUENCE</scope>
</reference>
<name>A0ABQ5BCB2_9ASTR</name>
<feature type="non-terminal residue" evidence="2">
    <location>
        <position position="350"/>
    </location>
</feature>
<dbReference type="Proteomes" id="UP001151760">
    <property type="component" value="Unassembled WGS sequence"/>
</dbReference>
<feature type="domain" description="Reverse transcriptase Ty1/copia-type" evidence="1">
    <location>
        <begin position="145"/>
        <end position="350"/>
    </location>
</feature>
<comment type="caution">
    <text evidence="2">The sequence shown here is derived from an EMBL/GenBank/DDBJ whole genome shotgun (WGS) entry which is preliminary data.</text>
</comment>